<dbReference type="KEGG" id="ppsr:I6J18_15960"/>
<sequence>MKKPRKYIVPVQDFIASADYEIKRYQLLLVIDEEAANKRYSEAREKMSQLQKLNTASAAFKQNSPKRYKTFAATEEFLLSMQNRIEQLLTEAENTPNIEPDSSSETQELETVE</sequence>
<keyword evidence="3" id="KW-1185">Reference proteome</keyword>
<dbReference type="RefSeq" id="WP_040372744.1">
    <property type="nucleotide sequence ID" value="NZ_CP068053.1"/>
</dbReference>
<evidence type="ECO:0000256" key="1">
    <source>
        <dbReference type="SAM" id="MobiDB-lite"/>
    </source>
</evidence>
<evidence type="ECO:0000313" key="2">
    <source>
        <dbReference type="EMBL" id="QQS99128.1"/>
    </source>
</evidence>
<reference evidence="2 3" key="1">
    <citation type="submission" date="2021-01" db="EMBL/GenBank/DDBJ databases">
        <title>FDA dAtabase for Regulatory Grade micrObial Sequences (FDA-ARGOS): Supporting development and validation of Infectious Disease Dx tests.</title>
        <authorList>
            <person name="Nelson B."/>
            <person name="Plummer A."/>
            <person name="Tallon L."/>
            <person name="Sadzewicz L."/>
            <person name="Zhao X."/>
            <person name="Boylan J."/>
            <person name="Ott S."/>
            <person name="Bowen H."/>
            <person name="Vavikolanu K."/>
            <person name="Mehta A."/>
            <person name="Aluvathingal J."/>
            <person name="Nadendla S."/>
            <person name="Myers T."/>
            <person name="Yan Y."/>
            <person name="Sichtig H."/>
        </authorList>
    </citation>
    <scope>NUCLEOTIDE SEQUENCE [LARGE SCALE GENOMIC DNA]</scope>
    <source>
        <strain evidence="2 3">FDAARGOS_1161</strain>
    </source>
</reference>
<protein>
    <submittedName>
        <fullName evidence="2">Uncharacterized protein</fullName>
    </submittedName>
</protein>
<name>A0A974NK28_PERPY</name>
<evidence type="ECO:0000313" key="3">
    <source>
        <dbReference type="Proteomes" id="UP000595254"/>
    </source>
</evidence>
<feature type="region of interest" description="Disordered" evidence="1">
    <location>
        <begin position="91"/>
        <end position="113"/>
    </location>
</feature>
<accession>A0A974NK28</accession>
<organism evidence="2 3">
    <name type="scientific">Peribacillus psychrosaccharolyticus</name>
    <name type="common">Bacillus psychrosaccharolyticus</name>
    <dbReference type="NCBI Taxonomy" id="1407"/>
    <lineage>
        <taxon>Bacteria</taxon>
        <taxon>Bacillati</taxon>
        <taxon>Bacillota</taxon>
        <taxon>Bacilli</taxon>
        <taxon>Bacillales</taxon>
        <taxon>Bacillaceae</taxon>
        <taxon>Peribacillus</taxon>
    </lineage>
</organism>
<feature type="compositionally biased region" description="Polar residues" evidence="1">
    <location>
        <begin position="92"/>
        <end position="106"/>
    </location>
</feature>
<proteinExistence type="predicted"/>
<dbReference type="AlphaFoldDB" id="A0A974NK28"/>
<dbReference type="EMBL" id="CP068053">
    <property type="protein sequence ID" value="QQS99128.1"/>
    <property type="molecule type" value="Genomic_DNA"/>
</dbReference>
<dbReference type="Proteomes" id="UP000595254">
    <property type="component" value="Chromosome"/>
</dbReference>
<gene>
    <name evidence="2" type="ORF">I6J18_15960</name>
</gene>